<feature type="DNA-binding region" description="H-T-H motif" evidence="12">
    <location>
        <begin position="30"/>
        <end position="50"/>
    </location>
</feature>
<comment type="caution">
    <text evidence="16">The sequence shown here is derived from an EMBL/GenBank/DDBJ whole genome shotgun (WGS) entry which is preliminary data.</text>
</comment>
<feature type="active site" description="For autocatalytic cleavage activity" evidence="12">
    <location>
        <position position="129"/>
    </location>
</feature>
<evidence type="ECO:0000259" key="14">
    <source>
        <dbReference type="Pfam" id="PF00717"/>
    </source>
</evidence>
<feature type="domain" description="Peptidase S24/S26A/S26B/S26C" evidence="14">
    <location>
        <begin position="86"/>
        <end position="200"/>
    </location>
</feature>
<evidence type="ECO:0000256" key="1">
    <source>
        <dbReference type="ARBA" id="ARBA00007484"/>
    </source>
</evidence>
<evidence type="ECO:0000313" key="17">
    <source>
        <dbReference type="Proteomes" id="UP000006190"/>
    </source>
</evidence>
<dbReference type="PRINTS" id="PR00726">
    <property type="entry name" value="LEXASERPTASE"/>
</dbReference>
<dbReference type="PANTHER" id="PTHR33516">
    <property type="entry name" value="LEXA REPRESSOR"/>
    <property type="match status" value="1"/>
</dbReference>
<name>H3NKA9_9LACT</name>
<keyword evidence="7 12" id="KW-0805">Transcription regulation</keyword>
<evidence type="ECO:0000256" key="11">
    <source>
        <dbReference type="ARBA" id="ARBA00023236"/>
    </source>
</evidence>
<evidence type="ECO:0000256" key="9">
    <source>
        <dbReference type="ARBA" id="ARBA00023163"/>
    </source>
</evidence>
<dbReference type="AlphaFoldDB" id="H3NKA9"/>
<dbReference type="GO" id="GO:0006260">
    <property type="term" value="P:DNA replication"/>
    <property type="evidence" value="ECO:0007669"/>
    <property type="project" value="UniProtKB-UniRule"/>
</dbReference>
<evidence type="ECO:0000256" key="10">
    <source>
        <dbReference type="ARBA" id="ARBA00023204"/>
    </source>
</evidence>
<dbReference type="InterPro" id="IPR036390">
    <property type="entry name" value="WH_DNA-bd_sf"/>
</dbReference>
<keyword evidence="3 12" id="KW-0235">DNA replication</keyword>
<organism evidence="16 17">
    <name type="scientific">Facklamia languida CCUG 37842</name>
    <dbReference type="NCBI Taxonomy" id="883113"/>
    <lineage>
        <taxon>Bacteria</taxon>
        <taxon>Bacillati</taxon>
        <taxon>Bacillota</taxon>
        <taxon>Bacilli</taxon>
        <taxon>Lactobacillales</taxon>
        <taxon>Aerococcaceae</taxon>
        <taxon>Facklamia</taxon>
    </lineage>
</organism>
<proteinExistence type="inferred from homology"/>
<evidence type="ECO:0000256" key="6">
    <source>
        <dbReference type="ARBA" id="ARBA00022813"/>
    </source>
</evidence>
<dbReference type="PANTHER" id="PTHR33516:SF2">
    <property type="entry name" value="LEXA REPRESSOR-RELATED"/>
    <property type="match status" value="1"/>
</dbReference>
<comment type="similarity">
    <text evidence="1 12 13">Belongs to the peptidase S24 family.</text>
</comment>
<dbReference type="GO" id="GO:0006508">
    <property type="term" value="P:proteolysis"/>
    <property type="evidence" value="ECO:0007669"/>
    <property type="project" value="InterPro"/>
</dbReference>
<keyword evidence="9 12" id="KW-0804">Transcription</keyword>
<dbReference type="NCBIfam" id="TIGR00498">
    <property type="entry name" value="lexA"/>
    <property type="match status" value="1"/>
</dbReference>
<dbReference type="MEROPS" id="S24.001"/>
<dbReference type="InterPro" id="IPR036388">
    <property type="entry name" value="WH-like_DNA-bd_sf"/>
</dbReference>
<dbReference type="InterPro" id="IPR006200">
    <property type="entry name" value="LexA"/>
</dbReference>
<evidence type="ECO:0000256" key="13">
    <source>
        <dbReference type="RuleBase" id="RU003991"/>
    </source>
</evidence>
<dbReference type="PATRIC" id="fig|883113.3.peg.1295"/>
<dbReference type="HAMAP" id="MF_00015">
    <property type="entry name" value="LexA"/>
    <property type="match status" value="1"/>
</dbReference>
<evidence type="ECO:0000259" key="15">
    <source>
        <dbReference type="Pfam" id="PF01726"/>
    </source>
</evidence>
<dbReference type="HOGENOM" id="CLU_066192_45_1_9"/>
<dbReference type="EMBL" id="AGEG01000014">
    <property type="protein sequence ID" value="EHR36626.1"/>
    <property type="molecule type" value="Genomic_DNA"/>
</dbReference>
<evidence type="ECO:0000256" key="2">
    <source>
        <dbReference type="ARBA" id="ARBA00022491"/>
    </source>
</evidence>
<dbReference type="CDD" id="cd06529">
    <property type="entry name" value="S24_LexA-like"/>
    <property type="match status" value="1"/>
</dbReference>
<dbReference type="FunFam" id="2.10.109.10:FF:000001">
    <property type="entry name" value="LexA repressor"/>
    <property type="match status" value="1"/>
</dbReference>
<dbReference type="EC" id="3.4.21.88" evidence="12"/>
<reference evidence="16 17" key="1">
    <citation type="submission" date="2012-01" db="EMBL/GenBank/DDBJ databases">
        <title>The Genome Sequence of Facklamia languida CCUG 37842.</title>
        <authorList>
            <consortium name="The Broad Institute Genome Sequencing Platform"/>
            <person name="Earl A."/>
            <person name="Ward D."/>
            <person name="Feldgarden M."/>
            <person name="Gevers D."/>
            <person name="Huys G."/>
            <person name="Young S.K."/>
            <person name="Zeng Q."/>
            <person name="Gargeya S."/>
            <person name="Fitzgerald M."/>
            <person name="Haas B."/>
            <person name="Abouelleil A."/>
            <person name="Alvarado L."/>
            <person name="Arachchi H.M."/>
            <person name="Berlin A."/>
            <person name="Chapman S.B."/>
            <person name="Gearin G."/>
            <person name="Goldberg J."/>
            <person name="Griggs A."/>
            <person name="Gujja S."/>
            <person name="Hansen M."/>
            <person name="Heiman D."/>
            <person name="Howarth C."/>
            <person name="Larimer J."/>
            <person name="Lui A."/>
            <person name="MacDonald P.J.P."/>
            <person name="McCowen C."/>
            <person name="Montmayeur A."/>
            <person name="Murphy C."/>
            <person name="Neiman D."/>
            <person name="Pearson M."/>
            <person name="Priest M."/>
            <person name="Roberts A."/>
            <person name="Saif S."/>
            <person name="Shea T."/>
            <person name="Sisk P."/>
            <person name="Stolte C."/>
            <person name="Sykes S."/>
            <person name="Wortman J."/>
            <person name="Nusbaum C."/>
            <person name="Birren B."/>
        </authorList>
    </citation>
    <scope>NUCLEOTIDE SEQUENCE [LARGE SCALE GENOMIC DNA]</scope>
    <source>
        <strain evidence="16 17">CCUG 37842</strain>
    </source>
</reference>
<dbReference type="InterPro" id="IPR050077">
    <property type="entry name" value="LexA_repressor"/>
</dbReference>
<feature type="active site" description="For autocatalytic cleavage activity" evidence="12">
    <location>
        <position position="167"/>
    </location>
</feature>
<comment type="function">
    <text evidence="12">Represses a number of genes involved in the response to DNA damage (SOS response), including recA and lexA. In the presence of single-stranded DNA, RecA interacts with LexA causing an autocatalytic cleavage which disrupts the DNA-binding part of LexA, leading to derepression of the SOS regulon and eventually DNA repair.</text>
</comment>
<keyword evidence="11 12" id="KW-0742">SOS response</keyword>
<dbReference type="SUPFAM" id="SSF51306">
    <property type="entry name" value="LexA/Signal peptidase"/>
    <property type="match status" value="1"/>
</dbReference>
<feature type="site" description="Cleavage; by autolysis" evidence="12">
    <location>
        <begin position="93"/>
        <end position="94"/>
    </location>
</feature>
<keyword evidence="8 12" id="KW-0238">DNA-binding</keyword>
<dbReference type="GO" id="GO:0009432">
    <property type="term" value="P:SOS response"/>
    <property type="evidence" value="ECO:0007669"/>
    <property type="project" value="UniProtKB-UniRule"/>
</dbReference>
<dbReference type="InterPro" id="IPR039418">
    <property type="entry name" value="LexA-like"/>
</dbReference>
<accession>H3NKA9</accession>
<dbReference type="InterPro" id="IPR006199">
    <property type="entry name" value="LexA_DNA-bd_dom"/>
</dbReference>
<evidence type="ECO:0000256" key="8">
    <source>
        <dbReference type="ARBA" id="ARBA00023125"/>
    </source>
</evidence>
<dbReference type="InterPro" id="IPR006197">
    <property type="entry name" value="Peptidase_S24_LexA"/>
</dbReference>
<dbReference type="InterPro" id="IPR036286">
    <property type="entry name" value="LexA/Signal_pep-like_sf"/>
</dbReference>
<evidence type="ECO:0000256" key="12">
    <source>
        <dbReference type="HAMAP-Rule" id="MF_00015"/>
    </source>
</evidence>
<dbReference type="CDD" id="cd00090">
    <property type="entry name" value="HTH_ARSR"/>
    <property type="match status" value="1"/>
</dbReference>
<gene>
    <name evidence="12" type="primary">lexA</name>
    <name evidence="16" type="ORF">HMPREF9708_01298</name>
</gene>
<dbReference type="GO" id="GO:0006281">
    <property type="term" value="P:DNA repair"/>
    <property type="evidence" value="ECO:0007669"/>
    <property type="project" value="UniProtKB-UniRule"/>
</dbReference>
<dbReference type="Gene3D" id="1.10.10.10">
    <property type="entry name" value="Winged helix-like DNA-binding domain superfamily/Winged helix DNA-binding domain"/>
    <property type="match status" value="1"/>
</dbReference>
<evidence type="ECO:0000256" key="4">
    <source>
        <dbReference type="ARBA" id="ARBA00022763"/>
    </source>
</evidence>
<dbReference type="GO" id="GO:0045892">
    <property type="term" value="P:negative regulation of DNA-templated transcription"/>
    <property type="evidence" value="ECO:0007669"/>
    <property type="project" value="UniProtKB-UniRule"/>
</dbReference>
<comment type="subunit">
    <text evidence="12">Homodimer.</text>
</comment>
<dbReference type="Proteomes" id="UP000006190">
    <property type="component" value="Unassembled WGS sequence"/>
</dbReference>
<sequence length="206" mass="22886">MYMTKISAKQLNVLHSIYELLNENGYPPTVREIGDRVGLSSPSTVHGHLDRLCEKGFIDRDSSKTRTLEITQLGLEAIGVQSDRVPLLGYVAAGAPILAEEEAMDYLPVPNDLPYDPSELFMLIIKGESMINVGILDGDIITVRRQSVANNGEIVVAMTLDHEATCKTFFKKSDHIVLRPENDEMEDIILPDAQILGKVVSLTRYF</sequence>
<keyword evidence="5 12" id="KW-0378">Hydrolase</keyword>
<dbReference type="Gene3D" id="2.10.109.10">
    <property type="entry name" value="Umud Fragment, subunit A"/>
    <property type="match status" value="1"/>
</dbReference>
<keyword evidence="4 12" id="KW-0227">DNA damage</keyword>
<evidence type="ECO:0000313" key="16">
    <source>
        <dbReference type="EMBL" id="EHR36626.1"/>
    </source>
</evidence>
<keyword evidence="10 12" id="KW-0234">DNA repair</keyword>
<dbReference type="Pfam" id="PF01726">
    <property type="entry name" value="LexA_DNA_bind"/>
    <property type="match status" value="1"/>
</dbReference>
<comment type="catalytic activity">
    <reaction evidence="12">
        <text>Hydrolysis of Ala-|-Gly bond in repressor LexA.</text>
        <dbReference type="EC" id="3.4.21.88"/>
    </reaction>
</comment>
<evidence type="ECO:0000256" key="3">
    <source>
        <dbReference type="ARBA" id="ARBA00022705"/>
    </source>
</evidence>
<dbReference type="Pfam" id="PF00717">
    <property type="entry name" value="Peptidase_S24"/>
    <property type="match status" value="1"/>
</dbReference>
<keyword evidence="6 12" id="KW-0068">Autocatalytic cleavage</keyword>
<dbReference type="GO" id="GO:0004252">
    <property type="term" value="F:serine-type endopeptidase activity"/>
    <property type="evidence" value="ECO:0007669"/>
    <property type="project" value="UniProtKB-UniRule"/>
</dbReference>
<feature type="domain" description="LexA repressor DNA-binding" evidence="15">
    <location>
        <begin position="3"/>
        <end position="67"/>
    </location>
</feature>
<dbReference type="SUPFAM" id="SSF46785">
    <property type="entry name" value="Winged helix' DNA-binding domain"/>
    <property type="match status" value="1"/>
</dbReference>
<dbReference type="InterPro" id="IPR015927">
    <property type="entry name" value="Peptidase_S24_S26A/B/C"/>
</dbReference>
<dbReference type="InterPro" id="IPR011991">
    <property type="entry name" value="ArsR-like_HTH"/>
</dbReference>
<keyword evidence="17" id="KW-1185">Reference proteome</keyword>
<dbReference type="GO" id="GO:0003677">
    <property type="term" value="F:DNA binding"/>
    <property type="evidence" value="ECO:0007669"/>
    <property type="project" value="UniProtKB-UniRule"/>
</dbReference>
<evidence type="ECO:0000256" key="7">
    <source>
        <dbReference type="ARBA" id="ARBA00023015"/>
    </source>
</evidence>
<protein>
    <recommendedName>
        <fullName evidence="12">LexA repressor</fullName>
        <ecNumber evidence="12">3.4.21.88</ecNumber>
    </recommendedName>
</protein>
<evidence type="ECO:0000256" key="5">
    <source>
        <dbReference type="ARBA" id="ARBA00022801"/>
    </source>
</evidence>
<dbReference type="STRING" id="883113.HMPREF9708_01298"/>
<keyword evidence="2 12" id="KW-0678">Repressor</keyword>
<dbReference type="eggNOG" id="COG1974">
    <property type="taxonomic scope" value="Bacteria"/>
</dbReference>